<reference evidence="1" key="2">
    <citation type="submission" date="2015-03" db="UniProtKB">
        <authorList>
            <consortium name="EnsemblPlants"/>
        </authorList>
    </citation>
    <scope>IDENTIFICATION</scope>
</reference>
<dbReference type="PaxDb" id="65489-OBART01G14480.1"/>
<dbReference type="AlphaFoldDB" id="A0A0D3ENG3"/>
<dbReference type="Proteomes" id="UP000026960">
    <property type="component" value="Chromosome 1"/>
</dbReference>
<organism evidence="1">
    <name type="scientific">Oryza barthii</name>
    <dbReference type="NCBI Taxonomy" id="65489"/>
    <lineage>
        <taxon>Eukaryota</taxon>
        <taxon>Viridiplantae</taxon>
        <taxon>Streptophyta</taxon>
        <taxon>Embryophyta</taxon>
        <taxon>Tracheophyta</taxon>
        <taxon>Spermatophyta</taxon>
        <taxon>Magnoliopsida</taxon>
        <taxon>Liliopsida</taxon>
        <taxon>Poales</taxon>
        <taxon>Poaceae</taxon>
        <taxon>BOP clade</taxon>
        <taxon>Oryzoideae</taxon>
        <taxon>Oryzeae</taxon>
        <taxon>Oryzinae</taxon>
        <taxon>Oryza</taxon>
    </lineage>
</organism>
<accession>A0A0D3ENG3</accession>
<proteinExistence type="predicted"/>
<sequence>MARATGTLMAREAENGIHNLMKDQKRCFFLLSLRDLLRESESADNVLNVDKID</sequence>
<dbReference type="Gramene" id="OBART01G14480.1">
    <property type="protein sequence ID" value="OBART01G14480.1"/>
    <property type="gene ID" value="OBART01G14480"/>
</dbReference>
<reference evidence="1" key="1">
    <citation type="journal article" date="2009" name="Rice">
        <title>De Novo Next Generation Sequencing of Plant Genomes.</title>
        <authorList>
            <person name="Rounsley S."/>
            <person name="Marri P.R."/>
            <person name="Yu Y."/>
            <person name="He R."/>
            <person name="Sisneros N."/>
            <person name="Goicoechea J.L."/>
            <person name="Lee S.J."/>
            <person name="Angelova A."/>
            <person name="Kudrna D."/>
            <person name="Luo M."/>
            <person name="Affourtit J."/>
            <person name="Desany B."/>
            <person name="Knight J."/>
            <person name="Niazi F."/>
            <person name="Egholm M."/>
            <person name="Wing R.A."/>
        </authorList>
    </citation>
    <scope>NUCLEOTIDE SEQUENCE [LARGE SCALE GENOMIC DNA]</scope>
    <source>
        <strain evidence="1">cv. IRGC 105608</strain>
    </source>
</reference>
<protein>
    <submittedName>
        <fullName evidence="1">Uncharacterized protein</fullName>
    </submittedName>
</protein>
<keyword evidence="2" id="KW-1185">Reference proteome</keyword>
<dbReference type="HOGENOM" id="CLU_3071863_0_0_1"/>
<name>A0A0D3ENG3_9ORYZ</name>
<evidence type="ECO:0000313" key="2">
    <source>
        <dbReference type="Proteomes" id="UP000026960"/>
    </source>
</evidence>
<dbReference type="EnsemblPlants" id="OBART01G14480.1">
    <property type="protein sequence ID" value="OBART01G14480.1"/>
    <property type="gene ID" value="OBART01G14480"/>
</dbReference>
<evidence type="ECO:0000313" key="1">
    <source>
        <dbReference type="EnsemblPlants" id="OBART01G14480.1"/>
    </source>
</evidence>